<dbReference type="Proteomes" id="UP001223144">
    <property type="component" value="Unassembled WGS sequence"/>
</dbReference>
<reference evidence="5 6" key="1">
    <citation type="submission" date="2023-04" db="EMBL/GenBank/DDBJ databases">
        <title>Streptomyces chengmaiensis sp. nov. isolated from the stem of mangrove plant in Hainan.</title>
        <authorList>
            <person name="Huang X."/>
            <person name="Zhou S."/>
            <person name="Chu X."/>
            <person name="Xie Y."/>
            <person name="Lin Y."/>
        </authorList>
    </citation>
    <scope>NUCLEOTIDE SEQUENCE [LARGE SCALE GENOMIC DNA]</scope>
    <source>
        <strain evidence="5 6">HNM0663</strain>
    </source>
</reference>
<keyword evidence="1" id="KW-0805">Transcription regulation</keyword>
<keyword evidence="6" id="KW-1185">Reference proteome</keyword>
<dbReference type="PROSITE" id="PS50995">
    <property type="entry name" value="HTH_MARR_2"/>
    <property type="match status" value="1"/>
</dbReference>
<dbReference type="Pfam" id="PF01047">
    <property type="entry name" value="MarR"/>
    <property type="match status" value="1"/>
</dbReference>
<evidence type="ECO:0000256" key="1">
    <source>
        <dbReference type="ARBA" id="ARBA00023015"/>
    </source>
</evidence>
<dbReference type="InterPro" id="IPR036390">
    <property type="entry name" value="WH_DNA-bd_sf"/>
</dbReference>
<dbReference type="PANTHER" id="PTHR42756:SF1">
    <property type="entry name" value="TRANSCRIPTIONAL REPRESSOR OF EMRAB OPERON"/>
    <property type="match status" value="1"/>
</dbReference>
<keyword evidence="2" id="KW-0238">DNA-binding</keyword>
<protein>
    <submittedName>
        <fullName evidence="5">MarR family transcriptional regulator</fullName>
    </submittedName>
</protein>
<feature type="domain" description="HTH marR-type" evidence="4">
    <location>
        <begin position="6"/>
        <end position="142"/>
    </location>
</feature>
<accession>A0ABT6HQF4</accession>
<sequence>MSSDNRENLQRELAAEIRALQTAVDSFDYAAAERLGVNRTDLHCLDVLMQRESAAPSELGAALNLTTGSVTALLDRLDRLGYITRSPDPADRRRSVVRPTDKAVKAAEEIFGPLAQDGFRQVARYSLDELALLLDFFRTSRELQERHTERIRR</sequence>
<evidence type="ECO:0000256" key="3">
    <source>
        <dbReference type="ARBA" id="ARBA00023163"/>
    </source>
</evidence>
<dbReference type="PANTHER" id="PTHR42756">
    <property type="entry name" value="TRANSCRIPTIONAL REGULATOR, MARR"/>
    <property type="match status" value="1"/>
</dbReference>
<dbReference type="InterPro" id="IPR000835">
    <property type="entry name" value="HTH_MarR-typ"/>
</dbReference>
<evidence type="ECO:0000259" key="4">
    <source>
        <dbReference type="PROSITE" id="PS50995"/>
    </source>
</evidence>
<gene>
    <name evidence="5" type="ORF">QCN29_19015</name>
</gene>
<evidence type="ECO:0000313" key="6">
    <source>
        <dbReference type="Proteomes" id="UP001223144"/>
    </source>
</evidence>
<comment type="caution">
    <text evidence="5">The sequence shown here is derived from an EMBL/GenBank/DDBJ whole genome shotgun (WGS) entry which is preliminary data.</text>
</comment>
<dbReference type="SMART" id="SM00347">
    <property type="entry name" value="HTH_MARR"/>
    <property type="match status" value="1"/>
</dbReference>
<organism evidence="5 6">
    <name type="scientific">Streptomyces chengmaiensis</name>
    <dbReference type="NCBI Taxonomy" id="3040919"/>
    <lineage>
        <taxon>Bacteria</taxon>
        <taxon>Bacillati</taxon>
        <taxon>Actinomycetota</taxon>
        <taxon>Actinomycetes</taxon>
        <taxon>Kitasatosporales</taxon>
        <taxon>Streptomycetaceae</taxon>
        <taxon>Streptomyces</taxon>
    </lineage>
</organism>
<proteinExistence type="predicted"/>
<evidence type="ECO:0000256" key="2">
    <source>
        <dbReference type="ARBA" id="ARBA00023125"/>
    </source>
</evidence>
<dbReference type="InterPro" id="IPR036388">
    <property type="entry name" value="WH-like_DNA-bd_sf"/>
</dbReference>
<dbReference type="PRINTS" id="PR00598">
    <property type="entry name" value="HTHMARR"/>
</dbReference>
<keyword evidence="3" id="KW-0804">Transcription</keyword>
<name>A0ABT6HQF4_9ACTN</name>
<evidence type="ECO:0000313" key="5">
    <source>
        <dbReference type="EMBL" id="MDH2390845.1"/>
    </source>
</evidence>
<dbReference type="EMBL" id="JARWBG010000021">
    <property type="protein sequence ID" value="MDH2390845.1"/>
    <property type="molecule type" value="Genomic_DNA"/>
</dbReference>
<dbReference type="SUPFAM" id="SSF46785">
    <property type="entry name" value="Winged helix' DNA-binding domain"/>
    <property type="match status" value="1"/>
</dbReference>
<dbReference type="Gene3D" id="1.10.10.10">
    <property type="entry name" value="Winged helix-like DNA-binding domain superfamily/Winged helix DNA-binding domain"/>
    <property type="match status" value="1"/>
</dbReference>
<dbReference type="RefSeq" id="WP_279929493.1">
    <property type="nucleotide sequence ID" value="NZ_JARWBG010000021.1"/>
</dbReference>